<reference evidence="3 4" key="1">
    <citation type="submission" date="2016-02" db="EMBL/GenBank/DDBJ databases">
        <title>Genome analysis of coral dinoflagellate symbionts highlights evolutionary adaptations to a symbiotic lifestyle.</title>
        <authorList>
            <person name="Aranda M."/>
            <person name="Li Y."/>
            <person name="Liew Y.J."/>
            <person name="Baumgarten S."/>
            <person name="Simakov O."/>
            <person name="Wilson M."/>
            <person name="Piel J."/>
            <person name="Ashoor H."/>
            <person name="Bougouffa S."/>
            <person name="Bajic V.B."/>
            <person name="Ryu T."/>
            <person name="Ravasi T."/>
            <person name="Bayer T."/>
            <person name="Micklem G."/>
            <person name="Kim H."/>
            <person name="Bhak J."/>
            <person name="Lajeunesse T.C."/>
            <person name="Voolstra C.R."/>
        </authorList>
    </citation>
    <scope>NUCLEOTIDE SEQUENCE [LARGE SCALE GENOMIC DNA]</scope>
    <source>
        <strain evidence="3 4">CCMP2467</strain>
    </source>
</reference>
<gene>
    <name evidence="3" type="ORF">AK812_SmicGene429</name>
</gene>
<dbReference type="Proteomes" id="UP000186817">
    <property type="component" value="Unassembled WGS sequence"/>
</dbReference>
<dbReference type="GO" id="GO:0015631">
    <property type="term" value="F:tubulin binding"/>
    <property type="evidence" value="ECO:0007669"/>
    <property type="project" value="InterPro"/>
</dbReference>
<dbReference type="EMBL" id="LSRX01000004">
    <property type="protein sequence ID" value="OLQ15387.1"/>
    <property type="molecule type" value="Genomic_DNA"/>
</dbReference>
<feature type="compositionally biased region" description="Basic and acidic residues" evidence="2">
    <location>
        <begin position="171"/>
        <end position="186"/>
    </location>
</feature>
<dbReference type="Gene3D" id="1.10.238.10">
    <property type="entry name" value="EF-hand"/>
    <property type="match status" value="1"/>
</dbReference>
<organism evidence="3 4">
    <name type="scientific">Symbiodinium microadriaticum</name>
    <name type="common">Dinoflagellate</name>
    <name type="synonym">Zooxanthella microadriatica</name>
    <dbReference type="NCBI Taxonomy" id="2951"/>
    <lineage>
        <taxon>Eukaryota</taxon>
        <taxon>Sar</taxon>
        <taxon>Alveolata</taxon>
        <taxon>Dinophyceae</taxon>
        <taxon>Suessiales</taxon>
        <taxon>Symbiodiniaceae</taxon>
        <taxon>Symbiodinium</taxon>
    </lineage>
</organism>
<feature type="region of interest" description="Disordered" evidence="2">
    <location>
        <begin position="114"/>
        <end position="222"/>
    </location>
</feature>
<name>A0A1Q9F6V1_SYMMI</name>
<sequence length="340" mass="37500">MVEVFRHYAPQNGMDIRAFIKSLKDGNLLDEHFTKVDADLAFARRTAKGSRRISHEEYLQILRGIARRRSVSDEDIFRLAKNGLPDADEPAVEERLPTSGPERFFYDTSTYTGVHKYGTSPERRGRTSPPRAAARSPSPRGPERFFYDKTTYTGTHRHGGPTAGGNGLPKEGYKDLCEVGLREDAAMPRPKRRPRKEAKSDPELVKTEPAPSPKPAEAARPVPMPLPILLGSFNHLGEARSFLGRSASSEVKDDLAEEPKHERGTASGASLPESMSRVEAARPQNQSPREHCQRSAQTRKPPTTLGIGTRFIPVAPPMPSISLDLSVDSSNLSSLLELSD</sequence>
<dbReference type="AlphaFoldDB" id="A0A1Q9F6V1"/>
<feature type="compositionally biased region" description="Low complexity" evidence="2">
    <location>
        <begin position="127"/>
        <end position="138"/>
    </location>
</feature>
<evidence type="ECO:0000256" key="1">
    <source>
        <dbReference type="ARBA" id="ARBA00010994"/>
    </source>
</evidence>
<dbReference type="GO" id="GO:0005874">
    <property type="term" value="C:microtubule"/>
    <property type="evidence" value="ECO:0007669"/>
    <property type="project" value="TreeGrafter"/>
</dbReference>
<feature type="compositionally biased region" description="Basic and acidic residues" evidence="2">
    <location>
        <begin position="197"/>
        <end position="206"/>
    </location>
</feature>
<comment type="caution">
    <text evidence="3">The sequence shown here is derived from an EMBL/GenBank/DDBJ whole genome shotgun (WGS) entry which is preliminary data.</text>
</comment>
<evidence type="ECO:0000313" key="3">
    <source>
        <dbReference type="EMBL" id="OLQ15387.1"/>
    </source>
</evidence>
<feature type="compositionally biased region" description="Basic and acidic residues" evidence="2">
    <location>
        <begin position="250"/>
        <end position="264"/>
    </location>
</feature>
<dbReference type="PANTHER" id="PTHR12932">
    <property type="entry name" value="P25 ALPHA-RELATED"/>
    <property type="match status" value="1"/>
</dbReference>
<dbReference type="PANTHER" id="PTHR12932:SF9">
    <property type="entry name" value="TUBULIN POLYMERIZATION-PROMOTING PROTEIN HOMOLOG"/>
    <property type="match status" value="1"/>
</dbReference>
<proteinExistence type="inferred from homology"/>
<comment type="similarity">
    <text evidence="1">Belongs to the TPPP family.</text>
</comment>
<protein>
    <submittedName>
        <fullName evidence="3">Uncharacterized protein</fullName>
    </submittedName>
</protein>
<dbReference type="GO" id="GO:0001578">
    <property type="term" value="P:microtubule bundle formation"/>
    <property type="evidence" value="ECO:0007669"/>
    <property type="project" value="TreeGrafter"/>
</dbReference>
<keyword evidence="4" id="KW-1185">Reference proteome</keyword>
<dbReference type="GO" id="GO:0032273">
    <property type="term" value="P:positive regulation of protein polymerization"/>
    <property type="evidence" value="ECO:0007669"/>
    <property type="project" value="TreeGrafter"/>
</dbReference>
<dbReference type="InterPro" id="IPR011992">
    <property type="entry name" value="EF-hand-dom_pair"/>
</dbReference>
<evidence type="ECO:0000256" key="2">
    <source>
        <dbReference type="SAM" id="MobiDB-lite"/>
    </source>
</evidence>
<feature type="region of interest" description="Disordered" evidence="2">
    <location>
        <begin position="246"/>
        <end position="313"/>
    </location>
</feature>
<dbReference type="SUPFAM" id="SSF47473">
    <property type="entry name" value="EF-hand"/>
    <property type="match status" value="1"/>
</dbReference>
<dbReference type="InterPro" id="IPR008907">
    <property type="entry name" value="TPP/p25"/>
</dbReference>
<dbReference type="Pfam" id="PF05517">
    <property type="entry name" value="p25-alpha"/>
    <property type="match status" value="1"/>
</dbReference>
<dbReference type="OrthoDB" id="548799at2759"/>
<evidence type="ECO:0000313" key="4">
    <source>
        <dbReference type="Proteomes" id="UP000186817"/>
    </source>
</evidence>
<dbReference type="GO" id="GO:0046785">
    <property type="term" value="P:microtubule polymerization"/>
    <property type="evidence" value="ECO:0007669"/>
    <property type="project" value="InterPro"/>
</dbReference>
<accession>A0A1Q9F6V1</accession>